<dbReference type="AlphaFoldDB" id="A0A413VVK8"/>
<dbReference type="RefSeq" id="WP_122200834.1">
    <property type="nucleotide sequence ID" value="NZ_CABJFV010000002.1"/>
</dbReference>
<name>A0A413VVK8_9BACE</name>
<keyword evidence="1" id="KW-1133">Transmembrane helix</keyword>
<dbReference type="EMBL" id="QSGO01000002">
    <property type="protein sequence ID" value="RHB37549.1"/>
    <property type="molecule type" value="Genomic_DNA"/>
</dbReference>
<evidence type="ECO:0000259" key="2">
    <source>
        <dbReference type="Pfam" id="PF13559"/>
    </source>
</evidence>
<feature type="transmembrane region" description="Helical" evidence="1">
    <location>
        <begin position="64"/>
        <end position="82"/>
    </location>
</feature>
<feature type="domain" description="Protein-glutamine gamma-glutamyltransferase-like C-terminal" evidence="2">
    <location>
        <begin position="130"/>
        <end position="196"/>
    </location>
</feature>
<reference evidence="3 4" key="1">
    <citation type="submission" date="2018-08" db="EMBL/GenBank/DDBJ databases">
        <title>A genome reference for cultivated species of the human gut microbiota.</title>
        <authorList>
            <person name="Zou Y."/>
            <person name="Xue W."/>
            <person name="Luo G."/>
        </authorList>
    </citation>
    <scope>NUCLEOTIDE SEQUENCE [LARGE SCALE GENOMIC DNA]</scope>
    <source>
        <strain evidence="3 4">AM40-30BH</strain>
    </source>
</reference>
<keyword evidence="1" id="KW-0472">Membrane</keyword>
<accession>A0A413VVK8</accession>
<protein>
    <submittedName>
        <fullName evidence="3">DUF4129 domain-containing protein</fullName>
    </submittedName>
</protein>
<dbReference type="Proteomes" id="UP000284379">
    <property type="component" value="Unassembled WGS sequence"/>
</dbReference>
<comment type="caution">
    <text evidence="3">The sequence shown here is derived from an EMBL/GenBank/DDBJ whole genome shotgun (WGS) entry which is preliminary data.</text>
</comment>
<evidence type="ECO:0000256" key="1">
    <source>
        <dbReference type="SAM" id="Phobius"/>
    </source>
</evidence>
<evidence type="ECO:0000313" key="3">
    <source>
        <dbReference type="EMBL" id="RHB37549.1"/>
    </source>
</evidence>
<keyword evidence="1" id="KW-0812">Transmembrane</keyword>
<proteinExistence type="predicted"/>
<organism evidence="3 4">
    <name type="scientific">Bacteroides nordii</name>
    <dbReference type="NCBI Taxonomy" id="291645"/>
    <lineage>
        <taxon>Bacteria</taxon>
        <taxon>Pseudomonadati</taxon>
        <taxon>Bacteroidota</taxon>
        <taxon>Bacteroidia</taxon>
        <taxon>Bacteroidales</taxon>
        <taxon>Bacteroidaceae</taxon>
        <taxon>Bacteroides</taxon>
    </lineage>
</organism>
<dbReference type="Pfam" id="PF13559">
    <property type="entry name" value="DUF4129"/>
    <property type="match status" value="1"/>
</dbReference>
<sequence>MTAPADTLVYDTATVAIWQSGSEYDYNRELQTPEVDLIGWLNLWLGKLLQKIFGSKFAEQYTEIVLAGLFILIVLLLIWFLYKKRPELFMRSGKKLAYHVEEDTIYGIDFEKEISTAMLRNEYREAVRLLYLHTLKQLSDAEKIDWQPYKTPTEYTYELKENALRTPFRELTNRFLRVRYGNFEATEALFHEMQTLQREIVKGGMS</sequence>
<gene>
    <name evidence="3" type="ORF">DW888_02940</name>
</gene>
<dbReference type="InterPro" id="IPR025403">
    <property type="entry name" value="TgpA-like_C"/>
</dbReference>
<evidence type="ECO:0000313" key="4">
    <source>
        <dbReference type="Proteomes" id="UP000284379"/>
    </source>
</evidence>